<evidence type="ECO:0000256" key="1">
    <source>
        <dbReference type="SAM" id="Phobius"/>
    </source>
</evidence>
<keyword evidence="1" id="KW-0472">Membrane</keyword>
<reference evidence="3 5" key="2">
    <citation type="submission" date="2018-08" db="EMBL/GenBank/DDBJ databases">
        <title>Recombination of ecologically and evolutionarily significant loci maintains genetic cohesion in the Pseudomonas syringae species complex.</title>
        <authorList>
            <person name="Dillon M."/>
            <person name="Thakur S."/>
            <person name="Almeida R.N.D."/>
            <person name="Weir B.S."/>
            <person name="Guttman D.S."/>
        </authorList>
    </citation>
    <scope>NUCLEOTIDE SEQUENCE [LARGE SCALE GENOMIC DNA]</scope>
    <source>
        <strain evidence="3 5">ICMP 535</strain>
    </source>
</reference>
<accession>A0A0P9VGH9</accession>
<dbReference type="PATRIC" id="fig|34065.5.peg.6354"/>
<evidence type="ECO:0000313" key="3">
    <source>
        <dbReference type="EMBL" id="RMQ40578.1"/>
    </source>
</evidence>
<reference evidence="2 4" key="1">
    <citation type="submission" date="2015-09" db="EMBL/GenBank/DDBJ databases">
        <title>Genome announcement of multiple Pseudomonas syringae strains.</title>
        <authorList>
            <person name="Thakur S."/>
            <person name="Wang P.W."/>
            <person name="Gong Y."/>
            <person name="Weir B.S."/>
            <person name="Guttman D.S."/>
        </authorList>
    </citation>
    <scope>NUCLEOTIDE SEQUENCE [LARGE SCALE GENOMIC DNA]</scope>
    <source>
        <strain evidence="2 4">ICMP4331</strain>
    </source>
</reference>
<evidence type="ECO:0000313" key="5">
    <source>
        <dbReference type="Proteomes" id="UP000279553"/>
    </source>
</evidence>
<sequence length="44" mass="4941">MQRYMARQAAILNAVWRSGGISGLYVISCLVVGAMIYFYVFSPH</sequence>
<organism evidence="2 4">
    <name type="scientific">Pseudomonas amygdali pv. mori</name>
    <dbReference type="NCBI Taxonomy" id="34065"/>
    <lineage>
        <taxon>Bacteria</taxon>
        <taxon>Pseudomonadati</taxon>
        <taxon>Pseudomonadota</taxon>
        <taxon>Gammaproteobacteria</taxon>
        <taxon>Pseudomonadales</taxon>
        <taxon>Pseudomonadaceae</taxon>
        <taxon>Pseudomonas</taxon>
        <taxon>Pseudomonas amygdali</taxon>
    </lineage>
</organism>
<dbReference type="Proteomes" id="UP000050420">
    <property type="component" value="Unassembled WGS sequence"/>
</dbReference>
<comment type="caution">
    <text evidence="2">The sequence shown here is derived from an EMBL/GenBank/DDBJ whole genome shotgun (WGS) entry which is preliminary data.</text>
</comment>
<dbReference type="EMBL" id="RBRD01000071">
    <property type="protein sequence ID" value="RMQ40578.1"/>
    <property type="molecule type" value="Genomic_DNA"/>
</dbReference>
<dbReference type="AlphaFoldDB" id="A0A0P9VGH9"/>
<keyword evidence="1" id="KW-1133">Transmembrane helix</keyword>
<keyword evidence="1" id="KW-0812">Transmembrane</keyword>
<name>A0A0P9VGH9_PSEA0</name>
<protein>
    <submittedName>
        <fullName evidence="2">Uncharacterized protein</fullName>
    </submittedName>
</protein>
<evidence type="ECO:0000313" key="2">
    <source>
        <dbReference type="EMBL" id="KPY00557.1"/>
    </source>
</evidence>
<evidence type="ECO:0000313" key="4">
    <source>
        <dbReference type="Proteomes" id="UP000050420"/>
    </source>
</evidence>
<gene>
    <name evidence="2" type="ORF">ALO63_04353</name>
    <name evidence="3" type="ORF">ALQ05_01943</name>
</gene>
<dbReference type="Proteomes" id="UP000279553">
    <property type="component" value="Unassembled WGS sequence"/>
</dbReference>
<dbReference type="EMBL" id="LJQU01000112">
    <property type="protein sequence ID" value="KPY00557.1"/>
    <property type="molecule type" value="Genomic_DNA"/>
</dbReference>
<proteinExistence type="predicted"/>
<feature type="transmembrane region" description="Helical" evidence="1">
    <location>
        <begin position="21"/>
        <end position="41"/>
    </location>
</feature>